<dbReference type="Gene3D" id="3.40.50.300">
    <property type="entry name" value="P-loop containing nucleotide triphosphate hydrolases"/>
    <property type="match status" value="1"/>
</dbReference>
<reference evidence="1 2" key="1">
    <citation type="submission" date="2018-10" db="EMBL/GenBank/DDBJ databases">
        <title>A high-quality apple genome assembly.</title>
        <authorList>
            <person name="Hu J."/>
        </authorList>
    </citation>
    <scope>NUCLEOTIDE SEQUENCE [LARGE SCALE GENOMIC DNA]</scope>
    <source>
        <strain evidence="2">cv. HFTH1</strain>
        <tissue evidence="1">Young leaf</tissue>
    </source>
</reference>
<dbReference type="Proteomes" id="UP000290289">
    <property type="component" value="Chromosome 11"/>
</dbReference>
<dbReference type="AlphaFoldDB" id="A0A498IMB3"/>
<dbReference type="EMBL" id="RDQH01000337">
    <property type="protein sequence ID" value="RXH84688.1"/>
    <property type="molecule type" value="Genomic_DNA"/>
</dbReference>
<sequence>MIGSFGGEGGEGVLLVVVAEEYHRYRRMRKMGSRVKAKGLLPTVFDNFCANVVVEGTTVNLGLWDTAGNSPNPNSNFILYKCVLRPLLSDFGIRVGLASVWLPGKCGKENGVMGDVIQCGFS</sequence>
<keyword evidence="2" id="KW-1185">Reference proteome</keyword>
<dbReference type="STRING" id="3750.A0A498IMB3"/>
<evidence type="ECO:0000313" key="2">
    <source>
        <dbReference type="Proteomes" id="UP000290289"/>
    </source>
</evidence>
<gene>
    <name evidence="1" type="ORF">DVH24_032972</name>
</gene>
<dbReference type="InterPro" id="IPR027417">
    <property type="entry name" value="P-loop_NTPase"/>
</dbReference>
<evidence type="ECO:0000313" key="1">
    <source>
        <dbReference type="EMBL" id="RXH84688.1"/>
    </source>
</evidence>
<protein>
    <submittedName>
        <fullName evidence="1">Uncharacterized protein</fullName>
    </submittedName>
</protein>
<proteinExistence type="predicted"/>
<organism evidence="1 2">
    <name type="scientific">Malus domestica</name>
    <name type="common">Apple</name>
    <name type="synonym">Pyrus malus</name>
    <dbReference type="NCBI Taxonomy" id="3750"/>
    <lineage>
        <taxon>Eukaryota</taxon>
        <taxon>Viridiplantae</taxon>
        <taxon>Streptophyta</taxon>
        <taxon>Embryophyta</taxon>
        <taxon>Tracheophyta</taxon>
        <taxon>Spermatophyta</taxon>
        <taxon>Magnoliopsida</taxon>
        <taxon>eudicotyledons</taxon>
        <taxon>Gunneridae</taxon>
        <taxon>Pentapetalae</taxon>
        <taxon>rosids</taxon>
        <taxon>fabids</taxon>
        <taxon>Rosales</taxon>
        <taxon>Rosaceae</taxon>
        <taxon>Amygdaloideae</taxon>
        <taxon>Maleae</taxon>
        <taxon>Malus</taxon>
    </lineage>
</organism>
<accession>A0A498IMB3</accession>
<comment type="caution">
    <text evidence="1">The sequence shown here is derived from an EMBL/GenBank/DDBJ whole genome shotgun (WGS) entry which is preliminary data.</text>
</comment>
<name>A0A498IMB3_MALDO</name>